<evidence type="ECO:0000313" key="7">
    <source>
        <dbReference type="Proteomes" id="UP000676478"/>
    </source>
</evidence>
<dbReference type="Gene3D" id="1.10.357.10">
    <property type="entry name" value="Tetracycline Repressor, domain 2"/>
    <property type="match status" value="1"/>
</dbReference>
<evidence type="ECO:0000313" key="4">
    <source>
        <dbReference type="EMBL" id="MBS1009738.1"/>
    </source>
</evidence>
<dbReference type="OrthoDB" id="9810250at2"/>
<dbReference type="PANTHER" id="PTHR43479">
    <property type="entry name" value="ACREF/ENVCD OPERON REPRESSOR-RELATED"/>
    <property type="match status" value="1"/>
</dbReference>
<dbReference type="Proteomes" id="UP000676478">
    <property type="component" value="Unassembled WGS sequence"/>
</dbReference>
<name>A0A0C1M8G3_LEVBR</name>
<dbReference type="PANTHER" id="PTHR43479:SF7">
    <property type="entry name" value="TETR-FAMILY TRANSCRIPTIONAL REGULATOR"/>
    <property type="match status" value="1"/>
</dbReference>
<dbReference type="EMBL" id="JAERKF010000002">
    <property type="protein sequence ID" value="MBS1009738.1"/>
    <property type="molecule type" value="Genomic_DNA"/>
</dbReference>
<evidence type="ECO:0000256" key="1">
    <source>
        <dbReference type="ARBA" id="ARBA00023125"/>
    </source>
</evidence>
<dbReference type="Pfam" id="PF00440">
    <property type="entry name" value="TetR_N"/>
    <property type="match status" value="1"/>
</dbReference>
<reference evidence="4" key="2">
    <citation type="submission" date="2020-12" db="EMBL/GenBank/DDBJ databases">
        <authorList>
            <person name="Mcmullen J.G."/>
        </authorList>
    </citation>
    <scope>NUCLEOTIDE SEQUENCE</scope>
    <source>
        <strain evidence="4">Dm-2019-70</strain>
    </source>
</reference>
<dbReference type="InterPro" id="IPR001647">
    <property type="entry name" value="HTH_TetR"/>
</dbReference>
<dbReference type="InterPro" id="IPR039532">
    <property type="entry name" value="TetR_C_Firmicutes"/>
</dbReference>
<protein>
    <submittedName>
        <fullName evidence="4">TetR/AcrR family transcriptional regulator</fullName>
    </submittedName>
</protein>
<keyword evidence="1 2" id="KW-0238">DNA-binding</keyword>
<dbReference type="EMBL" id="NVYO01000001">
    <property type="protein sequence ID" value="PBQ22611.1"/>
    <property type="molecule type" value="Genomic_DNA"/>
</dbReference>
<dbReference type="SUPFAM" id="SSF46689">
    <property type="entry name" value="Homeodomain-like"/>
    <property type="match status" value="1"/>
</dbReference>
<dbReference type="AlphaFoldDB" id="A0A0C1M8G3"/>
<feature type="DNA-binding region" description="H-T-H motif" evidence="2">
    <location>
        <begin position="29"/>
        <end position="48"/>
    </location>
</feature>
<reference evidence="4" key="3">
    <citation type="submission" date="2022-09" db="EMBL/GenBank/DDBJ databases">
        <title>Genome-inferred correspondence between phylogeny and metabolic traits in the wild Drosophila gut microbiome.</title>
        <authorList>
            <person name="Bueno E."/>
            <person name="Blow F."/>
            <person name="Douglas A.E."/>
        </authorList>
    </citation>
    <scope>NUCLEOTIDE SEQUENCE</scope>
    <source>
        <strain evidence="4">Dm-2019-70</strain>
    </source>
</reference>
<evidence type="ECO:0000259" key="3">
    <source>
        <dbReference type="PROSITE" id="PS50977"/>
    </source>
</evidence>
<organism evidence="4 7">
    <name type="scientific">Levilactobacillus brevis</name>
    <name type="common">Lactobacillus brevis</name>
    <dbReference type="NCBI Taxonomy" id="1580"/>
    <lineage>
        <taxon>Bacteria</taxon>
        <taxon>Bacillati</taxon>
        <taxon>Bacillota</taxon>
        <taxon>Bacilli</taxon>
        <taxon>Lactobacillales</taxon>
        <taxon>Lactobacillaceae</taxon>
        <taxon>Levilactobacillus</taxon>
    </lineage>
</organism>
<sequence>MATPTNLTQESLFGAIARLINKKSFSDISVSELTRVAGISRPTFYRHYHNIMDILTVALTSLQQDFQATVTFHDNYQYILQTILFFQHHHTTVQVLLQAGQETALQQKVATTMAELSYQKNSVAALSDLEAQYYVTYHTTGLLSVILDWINNGQPESPEALARFLNDNSRQLYKPMPKKSEEG</sequence>
<dbReference type="PROSITE" id="PS50977">
    <property type="entry name" value="HTH_TETR_2"/>
    <property type="match status" value="1"/>
</dbReference>
<gene>
    <name evidence="5" type="ORF">CNR29_00710</name>
    <name evidence="4" type="ORF">JK167_02675</name>
</gene>
<proteinExistence type="predicted"/>
<evidence type="ECO:0000313" key="6">
    <source>
        <dbReference type="Proteomes" id="UP000217918"/>
    </source>
</evidence>
<comment type="caution">
    <text evidence="4">The sequence shown here is derived from an EMBL/GenBank/DDBJ whole genome shotgun (WGS) entry which is preliminary data.</text>
</comment>
<evidence type="ECO:0000256" key="2">
    <source>
        <dbReference type="PROSITE-ProRule" id="PRU00335"/>
    </source>
</evidence>
<dbReference type="GO" id="GO:0003677">
    <property type="term" value="F:DNA binding"/>
    <property type="evidence" value="ECO:0007669"/>
    <property type="project" value="UniProtKB-UniRule"/>
</dbReference>
<dbReference type="RefSeq" id="WP_024525957.1">
    <property type="nucleotide sequence ID" value="NZ_CP015398.1"/>
</dbReference>
<dbReference type="InterPro" id="IPR009057">
    <property type="entry name" value="Homeodomain-like_sf"/>
</dbReference>
<reference evidence="5 6" key="1">
    <citation type="submission" date="2017-09" db="EMBL/GenBank/DDBJ databases">
        <title>Genome sequence of Lactobacillus brevis D7.</title>
        <authorList>
            <person name="Kwon M.-S."/>
            <person name="Lim S.K."/>
            <person name="Choi H.-J."/>
        </authorList>
    </citation>
    <scope>NUCLEOTIDE SEQUENCE [LARGE SCALE GENOMIC DNA]</scope>
    <source>
        <strain evidence="5 6">D7</strain>
    </source>
</reference>
<dbReference type="Pfam" id="PF14278">
    <property type="entry name" value="TetR_C_8"/>
    <property type="match status" value="1"/>
</dbReference>
<evidence type="ECO:0000313" key="5">
    <source>
        <dbReference type="EMBL" id="PBQ22611.1"/>
    </source>
</evidence>
<dbReference type="InterPro" id="IPR050624">
    <property type="entry name" value="HTH-type_Tx_Regulator"/>
</dbReference>
<feature type="domain" description="HTH tetR-type" evidence="3">
    <location>
        <begin position="6"/>
        <end position="66"/>
    </location>
</feature>
<accession>A0A0C1M8G3</accession>
<dbReference type="Proteomes" id="UP000217918">
    <property type="component" value="Unassembled WGS sequence"/>
</dbReference>